<reference evidence="2 3" key="1">
    <citation type="journal article" date="2007" name="Nature">
        <title>Evolution of genes and genomes on the Drosophila phylogeny.</title>
        <authorList>
            <consortium name="Drosophila 12 Genomes Consortium"/>
            <person name="Clark A.G."/>
            <person name="Eisen M.B."/>
            <person name="Smith D.R."/>
            <person name="Bergman C.M."/>
            <person name="Oliver B."/>
            <person name="Markow T.A."/>
            <person name="Kaufman T.C."/>
            <person name="Kellis M."/>
            <person name="Gelbart W."/>
            <person name="Iyer V.N."/>
            <person name="Pollard D.A."/>
            <person name="Sackton T.B."/>
            <person name="Larracuente A.M."/>
            <person name="Singh N.D."/>
            <person name="Abad J.P."/>
            <person name="Abt D.N."/>
            <person name="Adryan B."/>
            <person name="Aguade M."/>
            <person name="Akashi H."/>
            <person name="Anderson W.W."/>
            <person name="Aquadro C.F."/>
            <person name="Ardell D.H."/>
            <person name="Arguello R."/>
            <person name="Artieri C.G."/>
            <person name="Barbash D.A."/>
            <person name="Barker D."/>
            <person name="Barsanti P."/>
            <person name="Batterham P."/>
            <person name="Batzoglou S."/>
            <person name="Begun D."/>
            <person name="Bhutkar A."/>
            <person name="Blanco E."/>
            <person name="Bosak S.A."/>
            <person name="Bradley R.K."/>
            <person name="Brand A.D."/>
            <person name="Brent M.R."/>
            <person name="Brooks A.N."/>
            <person name="Brown R.H."/>
            <person name="Butlin R.K."/>
            <person name="Caggese C."/>
            <person name="Calvi B.R."/>
            <person name="Bernardo de Carvalho A."/>
            <person name="Caspi A."/>
            <person name="Castrezana S."/>
            <person name="Celniker S.E."/>
            <person name="Chang J.L."/>
            <person name="Chapple C."/>
            <person name="Chatterji S."/>
            <person name="Chinwalla A."/>
            <person name="Civetta A."/>
            <person name="Clifton S.W."/>
            <person name="Comeron J.M."/>
            <person name="Costello J.C."/>
            <person name="Coyne J.A."/>
            <person name="Daub J."/>
            <person name="David R.G."/>
            <person name="Delcher A.L."/>
            <person name="Delehaunty K."/>
            <person name="Do C.B."/>
            <person name="Ebling H."/>
            <person name="Edwards K."/>
            <person name="Eickbush T."/>
            <person name="Evans J.D."/>
            <person name="Filipski A."/>
            <person name="Findeiss S."/>
            <person name="Freyhult E."/>
            <person name="Fulton L."/>
            <person name="Fulton R."/>
            <person name="Garcia A.C."/>
            <person name="Gardiner A."/>
            <person name="Garfield D.A."/>
            <person name="Garvin B.E."/>
            <person name="Gibson G."/>
            <person name="Gilbert D."/>
            <person name="Gnerre S."/>
            <person name="Godfrey J."/>
            <person name="Good R."/>
            <person name="Gotea V."/>
            <person name="Gravely B."/>
            <person name="Greenberg A.J."/>
            <person name="Griffiths-Jones S."/>
            <person name="Gross S."/>
            <person name="Guigo R."/>
            <person name="Gustafson E.A."/>
            <person name="Haerty W."/>
            <person name="Hahn M.W."/>
            <person name="Halligan D.L."/>
            <person name="Halpern A.L."/>
            <person name="Halter G.M."/>
            <person name="Han M.V."/>
            <person name="Heger A."/>
            <person name="Hillier L."/>
            <person name="Hinrichs A.S."/>
            <person name="Holmes I."/>
            <person name="Hoskins R.A."/>
            <person name="Hubisz M.J."/>
            <person name="Hultmark D."/>
            <person name="Huntley M.A."/>
            <person name="Jaffe D.B."/>
            <person name="Jagadeeshan S."/>
            <person name="Jeck W.R."/>
            <person name="Johnson J."/>
            <person name="Jones C.D."/>
            <person name="Jordan W.C."/>
            <person name="Karpen G.H."/>
            <person name="Kataoka E."/>
            <person name="Keightley P.D."/>
            <person name="Kheradpour P."/>
            <person name="Kirkness E.F."/>
            <person name="Koerich L.B."/>
            <person name="Kristiansen K."/>
            <person name="Kudrna D."/>
            <person name="Kulathinal R.J."/>
            <person name="Kumar S."/>
            <person name="Kwok R."/>
            <person name="Lander E."/>
            <person name="Langley C.H."/>
            <person name="Lapoint R."/>
            <person name="Lazzaro B.P."/>
            <person name="Lee S.J."/>
            <person name="Levesque L."/>
            <person name="Li R."/>
            <person name="Lin C.F."/>
            <person name="Lin M.F."/>
            <person name="Lindblad-Toh K."/>
            <person name="Llopart A."/>
            <person name="Long M."/>
            <person name="Low L."/>
            <person name="Lozovsky E."/>
            <person name="Lu J."/>
            <person name="Luo M."/>
            <person name="Machado C.A."/>
            <person name="Makalowski W."/>
            <person name="Marzo M."/>
            <person name="Matsuda M."/>
            <person name="Matzkin L."/>
            <person name="McAllister B."/>
            <person name="McBride C.S."/>
            <person name="McKernan B."/>
            <person name="McKernan K."/>
            <person name="Mendez-Lago M."/>
            <person name="Minx P."/>
            <person name="Mollenhauer M.U."/>
            <person name="Montooth K."/>
            <person name="Mount S.M."/>
            <person name="Mu X."/>
            <person name="Myers E."/>
            <person name="Negre B."/>
            <person name="Newfeld S."/>
            <person name="Nielsen R."/>
            <person name="Noor M.A."/>
            <person name="O'Grady P."/>
            <person name="Pachter L."/>
            <person name="Papaceit M."/>
            <person name="Parisi M.J."/>
            <person name="Parisi M."/>
            <person name="Parts L."/>
            <person name="Pedersen J.S."/>
            <person name="Pesole G."/>
            <person name="Phillippy A.M."/>
            <person name="Ponting C.P."/>
            <person name="Pop M."/>
            <person name="Porcelli D."/>
            <person name="Powell J.R."/>
            <person name="Prohaska S."/>
            <person name="Pruitt K."/>
            <person name="Puig M."/>
            <person name="Quesneville H."/>
            <person name="Ram K.R."/>
            <person name="Rand D."/>
            <person name="Rasmussen M.D."/>
            <person name="Reed L.K."/>
            <person name="Reenan R."/>
            <person name="Reily A."/>
            <person name="Remington K.A."/>
            <person name="Rieger T.T."/>
            <person name="Ritchie M.G."/>
            <person name="Robin C."/>
            <person name="Rogers Y.H."/>
            <person name="Rohde C."/>
            <person name="Rozas J."/>
            <person name="Rubenfield M.J."/>
            <person name="Ruiz A."/>
            <person name="Russo S."/>
            <person name="Salzberg S.L."/>
            <person name="Sanchez-Gracia A."/>
            <person name="Saranga D.J."/>
            <person name="Sato H."/>
            <person name="Schaeffer S.W."/>
            <person name="Schatz M.C."/>
            <person name="Schlenke T."/>
            <person name="Schwartz R."/>
            <person name="Segarra C."/>
            <person name="Singh R.S."/>
            <person name="Sirot L."/>
            <person name="Sirota M."/>
            <person name="Sisneros N.B."/>
            <person name="Smith C.D."/>
            <person name="Smith T.F."/>
            <person name="Spieth J."/>
            <person name="Stage D.E."/>
            <person name="Stark A."/>
            <person name="Stephan W."/>
            <person name="Strausberg R.L."/>
            <person name="Strempel S."/>
            <person name="Sturgill D."/>
            <person name="Sutton G."/>
            <person name="Sutton G.G."/>
            <person name="Tao W."/>
            <person name="Teichmann S."/>
            <person name="Tobari Y.N."/>
            <person name="Tomimura Y."/>
            <person name="Tsolas J.M."/>
            <person name="Valente V.L."/>
            <person name="Venter E."/>
            <person name="Venter J.C."/>
            <person name="Vicario S."/>
            <person name="Vieira F.G."/>
            <person name="Vilella A.J."/>
            <person name="Villasante A."/>
            <person name="Walenz B."/>
            <person name="Wang J."/>
            <person name="Wasserman M."/>
            <person name="Watts T."/>
            <person name="Wilson D."/>
            <person name="Wilson R.K."/>
            <person name="Wing R.A."/>
            <person name="Wolfner M.F."/>
            <person name="Wong A."/>
            <person name="Wong G.K."/>
            <person name="Wu C.I."/>
            <person name="Wu G."/>
            <person name="Yamamoto D."/>
            <person name="Yang H.P."/>
            <person name="Yang S.P."/>
            <person name="Yorke J.A."/>
            <person name="Yoshida K."/>
            <person name="Zdobnov E."/>
            <person name="Zhang P."/>
            <person name="Zhang Y."/>
            <person name="Zimin A.V."/>
            <person name="Baldwin J."/>
            <person name="Abdouelleil A."/>
            <person name="Abdulkadir J."/>
            <person name="Abebe A."/>
            <person name="Abera B."/>
            <person name="Abreu J."/>
            <person name="Acer S.C."/>
            <person name="Aftuck L."/>
            <person name="Alexander A."/>
            <person name="An P."/>
            <person name="Anderson E."/>
            <person name="Anderson S."/>
            <person name="Arachi H."/>
            <person name="Azer M."/>
            <person name="Bachantsang P."/>
            <person name="Barry A."/>
            <person name="Bayul T."/>
            <person name="Berlin A."/>
            <person name="Bessette D."/>
            <person name="Bloom T."/>
            <person name="Blye J."/>
            <person name="Boguslavskiy L."/>
            <person name="Bonnet C."/>
            <person name="Boukhgalter B."/>
            <person name="Bourzgui I."/>
            <person name="Brown A."/>
            <person name="Cahill P."/>
            <person name="Channer S."/>
            <person name="Cheshatsang Y."/>
            <person name="Chuda L."/>
            <person name="Citroen M."/>
            <person name="Collymore A."/>
            <person name="Cooke P."/>
            <person name="Costello M."/>
            <person name="D'Aco K."/>
            <person name="Daza R."/>
            <person name="De Haan G."/>
            <person name="DeGray S."/>
            <person name="DeMaso C."/>
            <person name="Dhargay N."/>
            <person name="Dooley K."/>
            <person name="Dooley E."/>
            <person name="Doricent M."/>
            <person name="Dorje P."/>
            <person name="Dorjee K."/>
            <person name="Dupes A."/>
            <person name="Elong R."/>
            <person name="Falk J."/>
            <person name="Farina A."/>
            <person name="Faro S."/>
            <person name="Ferguson D."/>
            <person name="Fisher S."/>
            <person name="Foley C.D."/>
            <person name="Franke A."/>
            <person name="Friedrich D."/>
            <person name="Gadbois L."/>
            <person name="Gearin G."/>
            <person name="Gearin C.R."/>
            <person name="Giannoukos G."/>
            <person name="Goode T."/>
            <person name="Graham J."/>
            <person name="Grandbois E."/>
            <person name="Grewal S."/>
            <person name="Gyaltsen K."/>
            <person name="Hafez N."/>
            <person name="Hagos B."/>
            <person name="Hall J."/>
            <person name="Henson C."/>
            <person name="Hollinger A."/>
            <person name="Honan T."/>
            <person name="Huard M.D."/>
            <person name="Hughes L."/>
            <person name="Hurhula B."/>
            <person name="Husby M.E."/>
            <person name="Kamat A."/>
            <person name="Kanga B."/>
            <person name="Kashin S."/>
            <person name="Khazanovich D."/>
            <person name="Kisner P."/>
            <person name="Lance K."/>
            <person name="Lara M."/>
            <person name="Lee W."/>
            <person name="Lennon N."/>
            <person name="Letendre F."/>
            <person name="LeVine R."/>
            <person name="Lipovsky A."/>
            <person name="Liu X."/>
            <person name="Liu J."/>
            <person name="Liu S."/>
            <person name="Lokyitsang T."/>
            <person name="Lokyitsang Y."/>
            <person name="Lubonja R."/>
            <person name="Lui A."/>
            <person name="MacDonald P."/>
            <person name="Magnisalis V."/>
            <person name="Maru K."/>
            <person name="Matthews C."/>
            <person name="McCusker W."/>
            <person name="McDonough S."/>
            <person name="Mehta T."/>
            <person name="Meldrim J."/>
            <person name="Meneus L."/>
            <person name="Mihai O."/>
            <person name="Mihalev A."/>
            <person name="Mihova T."/>
            <person name="Mittelman R."/>
            <person name="Mlenga V."/>
            <person name="Montmayeur A."/>
            <person name="Mulrain L."/>
            <person name="Navidi A."/>
            <person name="Naylor J."/>
            <person name="Negash T."/>
            <person name="Nguyen T."/>
            <person name="Nguyen N."/>
            <person name="Nicol R."/>
            <person name="Norbu C."/>
            <person name="Norbu N."/>
            <person name="Novod N."/>
            <person name="O'Neill B."/>
            <person name="Osman S."/>
            <person name="Markiewicz E."/>
            <person name="Oyono O.L."/>
            <person name="Patti C."/>
            <person name="Phunkhang P."/>
            <person name="Pierre F."/>
            <person name="Priest M."/>
            <person name="Raghuraman S."/>
            <person name="Rege F."/>
            <person name="Reyes R."/>
            <person name="Rise C."/>
            <person name="Rogov P."/>
            <person name="Ross K."/>
            <person name="Ryan E."/>
            <person name="Settipalli S."/>
            <person name="Shea T."/>
            <person name="Sherpa N."/>
            <person name="Shi L."/>
            <person name="Shih D."/>
            <person name="Sparrow T."/>
            <person name="Spaulding J."/>
            <person name="Stalker J."/>
            <person name="Stange-Thomann N."/>
            <person name="Stavropoulos S."/>
            <person name="Stone C."/>
            <person name="Strader C."/>
            <person name="Tesfaye S."/>
            <person name="Thomson T."/>
            <person name="Thoulutsang Y."/>
            <person name="Thoulutsang D."/>
            <person name="Topham K."/>
            <person name="Topping I."/>
            <person name="Tsamla T."/>
            <person name="Vassiliev H."/>
            <person name="Vo A."/>
            <person name="Wangchuk T."/>
            <person name="Wangdi T."/>
            <person name="Weiand M."/>
            <person name="Wilkinson J."/>
            <person name="Wilson A."/>
            <person name="Yadav S."/>
            <person name="Young G."/>
            <person name="Yu Q."/>
            <person name="Zembek L."/>
            <person name="Zhong D."/>
            <person name="Zimmer A."/>
            <person name="Zwirko Z."/>
            <person name="Jaffe D.B."/>
            <person name="Alvarez P."/>
            <person name="Brockman W."/>
            <person name="Butler J."/>
            <person name="Chin C."/>
            <person name="Gnerre S."/>
            <person name="Grabherr M."/>
            <person name="Kleber M."/>
            <person name="Mauceli E."/>
            <person name="MacCallum I."/>
        </authorList>
    </citation>
    <scope>NUCLEOTIDE SEQUENCE [LARGE SCALE GENOMIC DNA]</scope>
    <source>
        <strain evidence="3">Tucson 15287-2541.00</strain>
    </source>
</reference>
<dbReference type="AlphaFoldDB" id="B4J4U4"/>
<dbReference type="Proteomes" id="UP000001070">
    <property type="component" value="Unassembled WGS sequence"/>
</dbReference>
<gene>
    <name evidence="2" type="primary">Dgri\GH20903</name>
    <name evidence="2" type="ORF">Dgri_GH20903</name>
</gene>
<dbReference type="EMBL" id="CH916367">
    <property type="protein sequence ID" value="EDW00640.1"/>
    <property type="molecule type" value="Genomic_DNA"/>
</dbReference>
<organism evidence="3">
    <name type="scientific">Drosophila grimshawi</name>
    <name type="common">Hawaiian fruit fly</name>
    <name type="synonym">Idiomyia grimshawi</name>
    <dbReference type="NCBI Taxonomy" id="7222"/>
    <lineage>
        <taxon>Eukaryota</taxon>
        <taxon>Metazoa</taxon>
        <taxon>Ecdysozoa</taxon>
        <taxon>Arthropoda</taxon>
        <taxon>Hexapoda</taxon>
        <taxon>Insecta</taxon>
        <taxon>Pterygota</taxon>
        <taxon>Neoptera</taxon>
        <taxon>Endopterygota</taxon>
        <taxon>Diptera</taxon>
        <taxon>Brachycera</taxon>
        <taxon>Muscomorpha</taxon>
        <taxon>Ephydroidea</taxon>
        <taxon>Drosophilidae</taxon>
        <taxon>Drosophila</taxon>
        <taxon>Hawaiian Drosophila</taxon>
    </lineage>
</organism>
<feature type="compositionally biased region" description="Basic and acidic residues" evidence="1">
    <location>
        <begin position="10"/>
        <end position="23"/>
    </location>
</feature>
<name>B4J4U4_DROGR</name>
<proteinExistence type="predicted"/>
<accession>B4J4U4</accession>
<keyword evidence="3" id="KW-1185">Reference proteome</keyword>
<feature type="region of interest" description="Disordered" evidence="1">
    <location>
        <begin position="1"/>
        <end position="32"/>
    </location>
</feature>
<protein>
    <submittedName>
        <fullName evidence="2">GH20903</fullName>
    </submittedName>
</protein>
<sequence length="89" mass="9949">METDGLDDDTEKKEMKEKEDNRPHTNLQNSNDIITYSASASLSHSLSLGSVNEKSYQSNPTTAAEDNNCARMISRCKPLKFPLASEWLV</sequence>
<evidence type="ECO:0000256" key="1">
    <source>
        <dbReference type="SAM" id="MobiDB-lite"/>
    </source>
</evidence>
<dbReference type="InParanoid" id="B4J4U4"/>
<evidence type="ECO:0000313" key="3">
    <source>
        <dbReference type="Proteomes" id="UP000001070"/>
    </source>
</evidence>
<evidence type="ECO:0000313" key="2">
    <source>
        <dbReference type="EMBL" id="EDW00640.1"/>
    </source>
</evidence>
<dbReference type="OMA" id="NCARMIS"/>
<dbReference type="eggNOG" id="ENOG502TB9Q">
    <property type="taxonomic scope" value="Eukaryota"/>
</dbReference>
<dbReference type="HOGENOM" id="CLU_2545056_0_0_1"/>